<name>A0A1I0MCT7_9FIRM</name>
<dbReference type="SUPFAM" id="SSF52266">
    <property type="entry name" value="SGNH hydrolase"/>
    <property type="match status" value="1"/>
</dbReference>
<dbReference type="InterPro" id="IPR037459">
    <property type="entry name" value="RhgT-like"/>
</dbReference>
<dbReference type="CDD" id="cd01821">
    <property type="entry name" value="Rhamnogalacturan_acetylesterase_like"/>
    <property type="match status" value="1"/>
</dbReference>
<comment type="similarity">
    <text evidence="1">Belongs to the 'GDSL' lipolytic enzyme family.</text>
</comment>
<dbReference type="STRING" id="99656.SAMN05421659_101423"/>
<dbReference type="Gene3D" id="3.40.50.1110">
    <property type="entry name" value="SGNH hydrolase"/>
    <property type="match status" value="1"/>
</dbReference>
<dbReference type="PANTHER" id="PTHR43695">
    <property type="entry name" value="PUTATIVE (AFU_ORTHOLOGUE AFUA_2G17250)-RELATED"/>
    <property type="match status" value="1"/>
</dbReference>
<dbReference type="Proteomes" id="UP000199701">
    <property type="component" value="Unassembled WGS sequence"/>
</dbReference>
<reference evidence="3 4" key="1">
    <citation type="submission" date="2016-10" db="EMBL/GenBank/DDBJ databases">
        <authorList>
            <person name="de Groot N.N."/>
        </authorList>
    </citation>
    <scope>NUCLEOTIDE SEQUENCE [LARGE SCALE GENOMIC DNA]</scope>
    <source>
        <strain evidence="3 4">DSM 9179</strain>
    </source>
</reference>
<dbReference type="Pfam" id="PF00657">
    <property type="entry name" value="Lipase_GDSL"/>
    <property type="match status" value="1"/>
</dbReference>
<protein>
    <submittedName>
        <fullName evidence="3">Lysophospholipase L1</fullName>
    </submittedName>
</protein>
<dbReference type="InterPro" id="IPR001087">
    <property type="entry name" value="GDSL"/>
</dbReference>
<keyword evidence="2" id="KW-0378">Hydrolase</keyword>
<dbReference type="InterPro" id="IPR036514">
    <property type="entry name" value="SGNH_hydro_sf"/>
</dbReference>
<sequence length="240" mass="27361">MEKRIFWAGDSTVKQNDYTCFPQTGMGQAFGLFVKRNIRIENYAQNGRSTKSFIGEGRLAAIDKKINKGDFLFIQFGHNDEKPDEERHTDAFGDYQGNLEEFIAVAVKHGAHPVLITPLYRRLFNEDGKTLVDNTHLEYPQAMIQIGEKLSVPVIDLCAKSKELIAEVGIEVSKEWFNHVPAGKYPNFPDGKEDNSHLRYEGAYRFCMIVAEELKQLGGIYKELLLDLDEDNENPELLKD</sequence>
<evidence type="ECO:0000256" key="1">
    <source>
        <dbReference type="ARBA" id="ARBA00008668"/>
    </source>
</evidence>
<keyword evidence="4" id="KW-1185">Reference proteome</keyword>
<evidence type="ECO:0000256" key="2">
    <source>
        <dbReference type="ARBA" id="ARBA00022801"/>
    </source>
</evidence>
<dbReference type="OrthoDB" id="9807041at2"/>
<gene>
    <name evidence="3" type="ORF">SAMN05421659_101423</name>
</gene>
<dbReference type="AlphaFoldDB" id="A0A1I0MCT7"/>
<dbReference type="EMBL" id="FOJI01000001">
    <property type="protein sequence ID" value="SEV86315.1"/>
    <property type="molecule type" value="Genomic_DNA"/>
</dbReference>
<dbReference type="RefSeq" id="WP_092450065.1">
    <property type="nucleotide sequence ID" value="NZ_FOJI01000001.1"/>
</dbReference>
<dbReference type="GO" id="GO:0016788">
    <property type="term" value="F:hydrolase activity, acting on ester bonds"/>
    <property type="evidence" value="ECO:0007669"/>
    <property type="project" value="InterPro"/>
</dbReference>
<evidence type="ECO:0000313" key="3">
    <source>
        <dbReference type="EMBL" id="SEV86315.1"/>
    </source>
</evidence>
<evidence type="ECO:0000313" key="4">
    <source>
        <dbReference type="Proteomes" id="UP000199701"/>
    </source>
</evidence>
<accession>A0A1I0MCT7</accession>
<organism evidence="3 4">
    <name type="scientific">[Clostridium] fimetarium</name>
    <dbReference type="NCBI Taxonomy" id="99656"/>
    <lineage>
        <taxon>Bacteria</taxon>
        <taxon>Bacillati</taxon>
        <taxon>Bacillota</taxon>
        <taxon>Clostridia</taxon>
        <taxon>Lachnospirales</taxon>
        <taxon>Lachnospiraceae</taxon>
    </lineage>
</organism>
<proteinExistence type="inferred from homology"/>
<dbReference type="PANTHER" id="PTHR43695:SF1">
    <property type="entry name" value="RHAMNOGALACTURONAN ACETYLESTERASE"/>
    <property type="match status" value="1"/>
</dbReference>